<accession>A0ABP4XDC1</accession>
<dbReference type="Gene3D" id="3.30.497.10">
    <property type="entry name" value="Antithrombin, subunit I, domain 2"/>
    <property type="match status" value="1"/>
</dbReference>
<dbReference type="InterPro" id="IPR042178">
    <property type="entry name" value="Serpin_sf_1"/>
</dbReference>
<gene>
    <name evidence="1" type="ORF">GCM10009810_34150</name>
</gene>
<organism evidence="1 2">
    <name type="scientific">Nostocoides vanveenii</name>
    <dbReference type="NCBI Taxonomy" id="330835"/>
    <lineage>
        <taxon>Bacteria</taxon>
        <taxon>Bacillati</taxon>
        <taxon>Actinomycetota</taxon>
        <taxon>Actinomycetes</taxon>
        <taxon>Micrococcales</taxon>
        <taxon>Intrasporangiaceae</taxon>
        <taxon>Nostocoides</taxon>
    </lineage>
</organism>
<dbReference type="RefSeq" id="WP_344068545.1">
    <property type="nucleotide sequence ID" value="NZ_BAAAPN010000101.1"/>
</dbReference>
<dbReference type="InterPro" id="IPR042185">
    <property type="entry name" value="Serpin_sf_2"/>
</dbReference>
<sequence length="338" mass="35229">MHPVAYAREFAATVGPKPITSPFGAWLLPAASGIYGEDVRHLAGQLLTSAPEPVATALAYWGLLPAHVIPAYAATGPIPPQAVADEWTREKTLGMIDRFPGDVTGTVSVIASAIACTLDWTVPLDKVGSDLLGGEFGARLSSAMTTTATHDVRIYRTRTAGLACAVRMADSRGVNVTSVLAAPDVSAADTQQAARNIVNGSAEHIRLDRLPSGSHNAFDVKIVTGIKDSVTAILPAWEATSSFDVGAAPGMTDLANALGGNVRVLQSAYAKFGRTGFKAAAATAMLMRGAAMPSTVRAVTARYNRPYAVVASAVDANTAWRGIPIFEAWVTAPTEVTD</sequence>
<dbReference type="EMBL" id="BAAAPN010000101">
    <property type="protein sequence ID" value="GAA1774300.1"/>
    <property type="molecule type" value="Genomic_DNA"/>
</dbReference>
<name>A0ABP4XDC1_9MICO</name>
<dbReference type="Gene3D" id="2.30.39.10">
    <property type="entry name" value="Alpha-1-antitrypsin, domain 1"/>
    <property type="match status" value="1"/>
</dbReference>
<comment type="caution">
    <text evidence="1">The sequence shown here is derived from an EMBL/GenBank/DDBJ whole genome shotgun (WGS) entry which is preliminary data.</text>
</comment>
<proteinExistence type="predicted"/>
<evidence type="ECO:0000313" key="1">
    <source>
        <dbReference type="EMBL" id="GAA1774300.1"/>
    </source>
</evidence>
<reference evidence="2" key="1">
    <citation type="journal article" date="2019" name="Int. J. Syst. Evol. Microbiol.">
        <title>The Global Catalogue of Microorganisms (GCM) 10K type strain sequencing project: providing services to taxonomists for standard genome sequencing and annotation.</title>
        <authorList>
            <consortium name="The Broad Institute Genomics Platform"/>
            <consortium name="The Broad Institute Genome Sequencing Center for Infectious Disease"/>
            <person name="Wu L."/>
            <person name="Ma J."/>
        </authorList>
    </citation>
    <scope>NUCLEOTIDE SEQUENCE [LARGE SCALE GENOMIC DNA]</scope>
    <source>
        <strain evidence="2">JCM 15591</strain>
    </source>
</reference>
<keyword evidence="2" id="KW-1185">Reference proteome</keyword>
<evidence type="ECO:0000313" key="2">
    <source>
        <dbReference type="Proteomes" id="UP001501475"/>
    </source>
</evidence>
<dbReference type="Proteomes" id="UP001501475">
    <property type="component" value="Unassembled WGS sequence"/>
</dbReference>
<protein>
    <submittedName>
        <fullName evidence="1">Uncharacterized protein</fullName>
    </submittedName>
</protein>